<dbReference type="RefSeq" id="WP_072607345.1">
    <property type="nucleotide sequence ID" value="NZ_CP018171.1"/>
</dbReference>
<evidence type="ECO:0000256" key="6">
    <source>
        <dbReference type="ARBA" id="ARBA00023136"/>
    </source>
</evidence>
<dbReference type="InterPro" id="IPR006059">
    <property type="entry name" value="SBP"/>
</dbReference>
<evidence type="ECO:0000256" key="2">
    <source>
        <dbReference type="ARBA" id="ARBA00008520"/>
    </source>
</evidence>
<protein>
    <submittedName>
        <fullName evidence="10">ABC transporter substrate-binding protein</fullName>
    </submittedName>
</protein>
<evidence type="ECO:0000313" key="10">
    <source>
        <dbReference type="EMBL" id="APH73882.1"/>
    </source>
</evidence>
<keyword evidence="5" id="KW-0574">Periplasm</keyword>
<feature type="signal peptide" evidence="9">
    <location>
        <begin position="1"/>
        <end position="23"/>
    </location>
</feature>
<accession>A0A1L3SX37</accession>
<dbReference type="OrthoDB" id="6416561at2"/>
<evidence type="ECO:0000256" key="4">
    <source>
        <dbReference type="ARBA" id="ARBA00022729"/>
    </source>
</evidence>
<name>A0A1L3SX37_9HYPH</name>
<dbReference type="Proteomes" id="UP000182840">
    <property type="component" value="Chromosome"/>
</dbReference>
<dbReference type="Pfam" id="PF01547">
    <property type="entry name" value="SBP_bac_1"/>
    <property type="match status" value="1"/>
</dbReference>
<gene>
    <name evidence="10" type="ORF">BSQ44_22735</name>
</gene>
<dbReference type="STRING" id="1670800.BSQ44_22735"/>
<dbReference type="InterPro" id="IPR050490">
    <property type="entry name" value="Bact_solute-bd_prot1"/>
</dbReference>
<dbReference type="PANTHER" id="PTHR43649">
    <property type="entry name" value="ARABINOSE-BINDING PROTEIN-RELATED"/>
    <property type="match status" value="1"/>
</dbReference>
<dbReference type="KEGG" id="meso:BSQ44_22735"/>
<keyword evidence="4 9" id="KW-0732">Signal</keyword>
<dbReference type="GO" id="GO:0042597">
    <property type="term" value="C:periplasmic space"/>
    <property type="evidence" value="ECO:0007669"/>
    <property type="project" value="UniProtKB-SubCell"/>
</dbReference>
<keyword evidence="8" id="KW-0449">Lipoprotein</keyword>
<dbReference type="Gene3D" id="3.40.190.10">
    <property type="entry name" value="Periplasmic binding protein-like II"/>
    <property type="match status" value="1"/>
</dbReference>
<evidence type="ECO:0000313" key="11">
    <source>
        <dbReference type="Proteomes" id="UP000182840"/>
    </source>
</evidence>
<evidence type="ECO:0000256" key="8">
    <source>
        <dbReference type="ARBA" id="ARBA00023288"/>
    </source>
</evidence>
<keyword evidence="6" id="KW-0472">Membrane</keyword>
<dbReference type="PANTHER" id="PTHR43649:SF33">
    <property type="entry name" value="POLYGALACTURONAN_RHAMNOGALACTURONAN-BINDING PROTEIN YTCQ"/>
    <property type="match status" value="1"/>
</dbReference>
<evidence type="ECO:0000256" key="7">
    <source>
        <dbReference type="ARBA" id="ARBA00023139"/>
    </source>
</evidence>
<keyword evidence="7" id="KW-0564">Palmitate</keyword>
<dbReference type="SUPFAM" id="SSF53850">
    <property type="entry name" value="Periplasmic binding protein-like II"/>
    <property type="match status" value="1"/>
</dbReference>
<comment type="subcellular location">
    <subcellularLocation>
        <location evidence="1">Periplasm</location>
    </subcellularLocation>
</comment>
<proteinExistence type="inferred from homology"/>
<evidence type="ECO:0000256" key="3">
    <source>
        <dbReference type="ARBA" id="ARBA00022475"/>
    </source>
</evidence>
<organism evidence="10 11">
    <name type="scientific">Aquibium oceanicum</name>
    <dbReference type="NCBI Taxonomy" id="1670800"/>
    <lineage>
        <taxon>Bacteria</taxon>
        <taxon>Pseudomonadati</taxon>
        <taxon>Pseudomonadota</taxon>
        <taxon>Alphaproteobacteria</taxon>
        <taxon>Hyphomicrobiales</taxon>
        <taxon>Phyllobacteriaceae</taxon>
        <taxon>Aquibium</taxon>
    </lineage>
</organism>
<comment type="similarity">
    <text evidence="2">Belongs to the bacterial solute-binding protein 1 family.</text>
</comment>
<feature type="chain" id="PRO_5012318012" evidence="9">
    <location>
        <begin position="24"/>
        <end position="423"/>
    </location>
</feature>
<evidence type="ECO:0000256" key="9">
    <source>
        <dbReference type="SAM" id="SignalP"/>
    </source>
</evidence>
<sequence length="423" mass="45311">MKTSHLLSGIAFAAMFAAVPVSAAELRFACYQDGVECDAWSEAFKTFESENPGTTVAVDVVPYKSIVEGLPLQLASGEGPDLARVTDLGGLAQYMLDVTPYVSDAAKIEEQYGKTLAWTRVNGPDDKGIYAIMDQQTATGPFVNKTLFDQAGVEMPGKGATYEDWAKAAKEVAEKTQTPYPMAMDRSGHRYMGPAISYGAKVFDDQGNPITVDDGFRGWSEQFVEWNNDGTVAKEVWAGAGGSSYQDAAKEFTNGSLVMYVSGSWQIGRFGRDIGDAFDWVAVPAPCGPGGCTGIPGGAAIAAFKHTKSPEELGKLIEFISREDVQAEVLAKTKNIPANQSLQVKGIDYENASEDEKAALTTFASALSEFSPVAFQFQGYKNNRAIMNAIATRVTQAIVGESTLDEALERVDTDVKEAVAAAK</sequence>
<keyword evidence="11" id="KW-1185">Reference proteome</keyword>
<evidence type="ECO:0000256" key="5">
    <source>
        <dbReference type="ARBA" id="ARBA00022764"/>
    </source>
</evidence>
<evidence type="ECO:0000256" key="1">
    <source>
        <dbReference type="ARBA" id="ARBA00004418"/>
    </source>
</evidence>
<dbReference type="EMBL" id="CP018171">
    <property type="protein sequence ID" value="APH73882.1"/>
    <property type="molecule type" value="Genomic_DNA"/>
</dbReference>
<dbReference type="AlphaFoldDB" id="A0A1L3SX37"/>
<keyword evidence="3" id="KW-1003">Cell membrane</keyword>
<reference evidence="11" key="1">
    <citation type="submission" date="2016-11" db="EMBL/GenBank/DDBJ databases">
        <title>Mesorhizobium oceanicum sp. nov., isolated from deep seawater in South China Sea.</title>
        <authorList>
            <person name="Fu G.-Y."/>
        </authorList>
    </citation>
    <scope>NUCLEOTIDE SEQUENCE [LARGE SCALE GENOMIC DNA]</scope>
    <source>
        <strain evidence="11">B7</strain>
    </source>
</reference>